<dbReference type="AlphaFoldDB" id="A0A2M4CBC8"/>
<name>A0A2M4CBC8_9DIPT</name>
<reference evidence="1" key="1">
    <citation type="submission" date="2018-01" db="EMBL/GenBank/DDBJ databases">
        <title>An insight into the sialome of Amazonian anophelines.</title>
        <authorList>
            <person name="Ribeiro J.M."/>
            <person name="Scarpassa V."/>
            <person name="Calvo E."/>
        </authorList>
    </citation>
    <scope>NUCLEOTIDE SEQUENCE</scope>
    <source>
        <tissue evidence="1">Salivary glands</tissue>
    </source>
</reference>
<protein>
    <submittedName>
        <fullName evidence="1">Putative secreted protein</fullName>
    </submittedName>
</protein>
<sequence>MVSIMQQLIDWTFTGVLLVEWVGGKLFVGNDGVLLQELTAGEDVISCGIVSIYNKRLRIIRQTGTHNKDYNTCFLGRSLQYF</sequence>
<organism evidence="1">
    <name type="scientific">Anopheles marajoara</name>
    <dbReference type="NCBI Taxonomy" id="58244"/>
    <lineage>
        <taxon>Eukaryota</taxon>
        <taxon>Metazoa</taxon>
        <taxon>Ecdysozoa</taxon>
        <taxon>Arthropoda</taxon>
        <taxon>Hexapoda</taxon>
        <taxon>Insecta</taxon>
        <taxon>Pterygota</taxon>
        <taxon>Neoptera</taxon>
        <taxon>Endopterygota</taxon>
        <taxon>Diptera</taxon>
        <taxon>Nematocera</taxon>
        <taxon>Culicoidea</taxon>
        <taxon>Culicidae</taxon>
        <taxon>Anophelinae</taxon>
        <taxon>Anopheles</taxon>
    </lineage>
</organism>
<proteinExistence type="predicted"/>
<evidence type="ECO:0000313" key="1">
    <source>
        <dbReference type="EMBL" id="MBW62559.1"/>
    </source>
</evidence>
<accession>A0A2M4CBC8</accession>
<dbReference type="EMBL" id="GGFJ01013418">
    <property type="protein sequence ID" value="MBW62559.1"/>
    <property type="molecule type" value="Transcribed_RNA"/>
</dbReference>